<dbReference type="InParanoid" id="A0A4S2MPH8"/>
<evidence type="ECO:0000313" key="2">
    <source>
        <dbReference type="EMBL" id="TGZ76247.1"/>
    </source>
</evidence>
<evidence type="ECO:0000313" key="3">
    <source>
        <dbReference type="Proteomes" id="UP000298138"/>
    </source>
</evidence>
<dbReference type="AlphaFoldDB" id="A0A4S2MPH8"/>
<sequence length="201" mass="21736">MVRFRCLNCGGDFATLLPYILQSSRGIFCLMNIMLTNSVSRVPGGEDCGDGTSADEKWMRTTSRIRDSGLMDRIASSFAPLQSSALWHGEFSITSSLAQITPGVCESAEIHLTVTANTDSSNEVIPAHREVGMEHANEDRNSSHALVRALKGRRDRQVGQSTLDLSPSQNSQHCKGKGNGATGDISPERIIESPANTGMIR</sequence>
<reference evidence="2 3" key="1">
    <citation type="submission" date="2019-04" db="EMBL/GenBank/DDBJ databases">
        <title>Comparative genomics and transcriptomics to analyze fruiting body development in filamentous ascomycetes.</title>
        <authorList>
            <consortium name="DOE Joint Genome Institute"/>
            <person name="Lutkenhaus R."/>
            <person name="Traeger S."/>
            <person name="Breuer J."/>
            <person name="Kuo A."/>
            <person name="Lipzen A."/>
            <person name="Pangilinan J."/>
            <person name="Dilworth D."/>
            <person name="Sandor L."/>
            <person name="Poggeler S."/>
            <person name="Barry K."/>
            <person name="Grigoriev I.V."/>
            <person name="Nowrousian M."/>
        </authorList>
    </citation>
    <scope>NUCLEOTIDE SEQUENCE [LARGE SCALE GENOMIC DNA]</scope>
    <source>
        <strain evidence="2 3">CBS 389.68</strain>
    </source>
</reference>
<feature type="compositionally biased region" description="Polar residues" evidence="1">
    <location>
        <begin position="158"/>
        <end position="173"/>
    </location>
</feature>
<feature type="region of interest" description="Disordered" evidence="1">
    <location>
        <begin position="152"/>
        <end position="201"/>
    </location>
</feature>
<organism evidence="2 3">
    <name type="scientific">Ascodesmis nigricans</name>
    <dbReference type="NCBI Taxonomy" id="341454"/>
    <lineage>
        <taxon>Eukaryota</taxon>
        <taxon>Fungi</taxon>
        <taxon>Dikarya</taxon>
        <taxon>Ascomycota</taxon>
        <taxon>Pezizomycotina</taxon>
        <taxon>Pezizomycetes</taxon>
        <taxon>Pezizales</taxon>
        <taxon>Ascodesmidaceae</taxon>
        <taxon>Ascodesmis</taxon>
    </lineage>
</organism>
<protein>
    <submittedName>
        <fullName evidence="2">Uncharacterized protein</fullName>
    </submittedName>
</protein>
<evidence type="ECO:0000256" key="1">
    <source>
        <dbReference type="SAM" id="MobiDB-lite"/>
    </source>
</evidence>
<name>A0A4S2MPH8_9PEZI</name>
<accession>A0A4S2MPH8</accession>
<dbReference type="EMBL" id="ML220192">
    <property type="protein sequence ID" value="TGZ76247.1"/>
    <property type="molecule type" value="Genomic_DNA"/>
</dbReference>
<gene>
    <name evidence="2" type="ORF">EX30DRAFT_352783</name>
</gene>
<dbReference type="Proteomes" id="UP000298138">
    <property type="component" value="Unassembled WGS sequence"/>
</dbReference>
<proteinExistence type="predicted"/>
<keyword evidence="3" id="KW-1185">Reference proteome</keyword>